<organism evidence="2 3">
    <name type="scientific">Senna tora</name>
    <dbReference type="NCBI Taxonomy" id="362788"/>
    <lineage>
        <taxon>Eukaryota</taxon>
        <taxon>Viridiplantae</taxon>
        <taxon>Streptophyta</taxon>
        <taxon>Embryophyta</taxon>
        <taxon>Tracheophyta</taxon>
        <taxon>Spermatophyta</taxon>
        <taxon>Magnoliopsida</taxon>
        <taxon>eudicotyledons</taxon>
        <taxon>Gunneridae</taxon>
        <taxon>Pentapetalae</taxon>
        <taxon>rosids</taxon>
        <taxon>fabids</taxon>
        <taxon>Fabales</taxon>
        <taxon>Fabaceae</taxon>
        <taxon>Caesalpinioideae</taxon>
        <taxon>Cassia clade</taxon>
        <taxon>Senna</taxon>
    </lineage>
</organism>
<proteinExistence type="predicted"/>
<gene>
    <name evidence="2" type="ORF">G2W53_022417</name>
</gene>
<evidence type="ECO:0000313" key="3">
    <source>
        <dbReference type="Proteomes" id="UP000634136"/>
    </source>
</evidence>
<accession>A0A834TL75</accession>
<evidence type="ECO:0000256" key="1">
    <source>
        <dbReference type="SAM" id="MobiDB-lite"/>
    </source>
</evidence>
<evidence type="ECO:0000313" key="2">
    <source>
        <dbReference type="EMBL" id="KAF7824273.1"/>
    </source>
</evidence>
<comment type="caution">
    <text evidence="2">The sequence shown here is derived from an EMBL/GenBank/DDBJ whole genome shotgun (WGS) entry which is preliminary data.</text>
</comment>
<name>A0A834TL75_9FABA</name>
<dbReference type="EMBL" id="JAAIUW010000007">
    <property type="protein sequence ID" value="KAF7824273.1"/>
    <property type="molecule type" value="Genomic_DNA"/>
</dbReference>
<protein>
    <submittedName>
        <fullName evidence="2">Uncharacterized protein</fullName>
    </submittedName>
</protein>
<sequence length="23" mass="2617">MELKKRKSDHRPDSGVAVVFSDD</sequence>
<dbReference type="AlphaFoldDB" id="A0A834TL75"/>
<dbReference type="Proteomes" id="UP000634136">
    <property type="component" value="Unassembled WGS sequence"/>
</dbReference>
<keyword evidence="3" id="KW-1185">Reference proteome</keyword>
<feature type="region of interest" description="Disordered" evidence="1">
    <location>
        <begin position="1"/>
        <end position="23"/>
    </location>
</feature>
<reference evidence="2" key="1">
    <citation type="submission" date="2020-09" db="EMBL/GenBank/DDBJ databases">
        <title>Genome-Enabled Discovery of Anthraquinone Biosynthesis in Senna tora.</title>
        <authorList>
            <person name="Kang S.-H."/>
            <person name="Pandey R.P."/>
            <person name="Lee C.-M."/>
            <person name="Sim J.-S."/>
            <person name="Jeong J.-T."/>
            <person name="Choi B.-S."/>
            <person name="Jung M."/>
            <person name="Ginzburg D."/>
            <person name="Zhao K."/>
            <person name="Won S.Y."/>
            <person name="Oh T.-J."/>
            <person name="Yu Y."/>
            <person name="Kim N.-H."/>
            <person name="Lee O.R."/>
            <person name="Lee T.-H."/>
            <person name="Bashyal P."/>
            <person name="Kim T.-S."/>
            <person name="Lee W.-H."/>
            <person name="Kawkins C."/>
            <person name="Kim C.-K."/>
            <person name="Kim J.S."/>
            <person name="Ahn B.O."/>
            <person name="Rhee S.Y."/>
            <person name="Sohng J.K."/>
        </authorList>
    </citation>
    <scope>NUCLEOTIDE SEQUENCE</scope>
    <source>
        <tissue evidence="2">Leaf</tissue>
    </source>
</reference>